<dbReference type="FunFam" id="3.90.215.10:FF:000001">
    <property type="entry name" value="Tenascin isoform 1"/>
    <property type="match status" value="1"/>
</dbReference>
<evidence type="ECO:0000313" key="9">
    <source>
        <dbReference type="Ensembl" id="ENSMALP00000027094.1"/>
    </source>
</evidence>
<dbReference type="STRING" id="43700.ENSMALP00000027094"/>
<keyword evidence="10" id="KW-1185">Reference proteome</keyword>
<dbReference type="GO" id="GO:0030674">
    <property type="term" value="F:protein-macromolecule adaptor activity"/>
    <property type="evidence" value="ECO:0007669"/>
    <property type="project" value="TreeGrafter"/>
</dbReference>
<evidence type="ECO:0000256" key="3">
    <source>
        <dbReference type="ARBA" id="ARBA00022729"/>
    </source>
</evidence>
<keyword evidence="5" id="KW-1015">Disulfide bond</keyword>
<dbReference type="NCBIfam" id="NF040941">
    <property type="entry name" value="GGGWT_bact"/>
    <property type="match status" value="1"/>
</dbReference>
<evidence type="ECO:0000256" key="1">
    <source>
        <dbReference type="ARBA" id="ARBA00004613"/>
    </source>
</evidence>
<dbReference type="PANTHER" id="PTHR47221:SF6">
    <property type="entry name" value="FIBRINOGEN ALPHA CHAIN"/>
    <property type="match status" value="1"/>
</dbReference>
<reference evidence="9" key="1">
    <citation type="submission" date="2025-08" db="UniProtKB">
        <authorList>
            <consortium name="Ensembl"/>
        </authorList>
    </citation>
    <scope>IDENTIFICATION</scope>
</reference>
<evidence type="ECO:0000259" key="8">
    <source>
        <dbReference type="PROSITE" id="PS51406"/>
    </source>
</evidence>
<reference evidence="9" key="2">
    <citation type="submission" date="2025-09" db="UniProtKB">
        <authorList>
            <consortium name="Ensembl"/>
        </authorList>
    </citation>
    <scope>IDENTIFICATION</scope>
</reference>
<name>A0A3Q3K146_MONAL</name>
<proteinExistence type="predicted"/>
<dbReference type="SMART" id="SM00186">
    <property type="entry name" value="FBG"/>
    <property type="match status" value="1"/>
</dbReference>
<dbReference type="SUPFAM" id="SSF56496">
    <property type="entry name" value="Fibrinogen C-terminal domain-like"/>
    <property type="match status" value="2"/>
</dbReference>
<dbReference type="Gene3D" id="4.10.530.10">
    <property type="entry name" value="Gamma-fibrinogen Carboxyl Terminal Fragment, domain 2"/>
    <property type="match status" value="1"/>
</dbReference>
<dbReference type="Gene3D" id="3.90.215.10">
    <property type="entry name" value="Gamma Fibrinogen, chain A, domain 1"/>
    <property type="match status" value="2"/>
</dbReference>
<keyword evidence="3" id="KW-0732">Signal</keyword>
<keyword evidence="7" id="KW-0812">Transmembrane</keyword>
<keyword evidence="2" id="KW-0964">Secreted</keyword>
<sequence>MSDTVSKKSAGKHCRRCFRQCYSVYIYFQGTLFVALLVLVTSAHCGSQFYLPIDCEDIYRHDNTSSSGVYTIYPGGPTTPLRVYCDMDTDGGRWTVFQRRMDGTENFYRPWKHYKNGFGNVAGEYWLGLENLFLLTARKKNELRVDMEDWDKGQAYAHYSSFSIDPEAVGYKLNLGSFTGGTAGDSLTAHNSMKFTTFDKDQDIWGKNCAHSYLGGFWYSNCHYVNLNGMYAPHGAIAFENSHVIWYAWKGWNYSLKTVGFWYSNCHYVNLNGMYAPHGAIAFENSHVIWQAWKGSNSLKTAAMKIRSVSKCSCALPD</sequence>
<dbReference type="PANTHER" id="PTHR47221">
    <property type="entry name" value="FIBRINOGEN ALPHA CHAIN"/>
    <property type="match status" value="1"/>
</dbReference>
<dbReference type="GO" id="GO:0070527">
    <property type="term" value="P:platelet aggregation"/>
    <property type="evidence" value="ECO:0007669"/>
    <property type="project" value="TreeGrafter"/>
</dbReference>
<dbReference type="InterPro" id="IPR036056">
    <property type="entry name" value="Fibrinogen-like_C"/>
</dbReference>
<evidence type="ECO:0000256" key="7">
    <source>
        <dbReference type="SAM" id="Phobius"/>
    </source>
</evidence>
<organism evidence="9 10">
    <name type="scientific">Monopterus albus</name>
    <name type="common">Swamp eel</name>
    <dbReference type="NCBI Taxonomy" id="43700"/>
    <lineage>
        <taxon>Eukaryota</taxon>
        <taxon>Metazoa</taxon>
        <taxon>Chordata</taxon>
        <taxon>Craniata</taxon>
        <taxon>Vertebrata</taxon>
        <taxon>Euteleostomi</taxon>
        <taxon>Actinopterygii</taxon>
        <taxon>Neopterygii</taxon>
        <taxon>Teleostei</taxon>
        <taxon>Neoteleostei</taxon>
        <taxon>Acanthomorphata</taxon>
        <taxon>Anabantaria</taxon>
        <taxon>Synbranchiformes</taxon>
        <taxon>Synbranchidae</taxon>
        <taxon>Monopterus</taxon>
    </lineage>
</organism>
<feature type="domain" description="Fibrinogen C-terminal" evidence="8">
    <location>
        <begin position="46"/>
        <end position="267"/>
    </location>
</feature>
<comment type="subcellular location">
    <subcellularLocation>
        <location evidence="1">Secreted</location>
    </subcellularLocation>
</comment>
<dbReference type="Ensembl" id="ENSMALT00000027596.1">
    <property type="protein sequence ID" value="ENSMALP00000027094.1"/>
    <property type="gene ID" value="ENSMALG00000018802.1"/>
</dbReference>
<feature type="transmembrane region" description="Helical" evidence="7">
    <location>
        <begin position="21"/>
        <end position="40"/>
    </location>
</feature>
<protein>
    <recommendedName>
        <fullName evidence="8">Fibrinogen C-terminal domain-containing protein</fullName>
    </recommendedName>
</protein>
<dbReference type="Proteomes" id="UP000261600">
    <property type="component" value="Unplaced"/>
</dbReference>
<dbReference type="GO" id="GO:0005201">
    <property type="term" value="F:extracellular matrix structural constituent"/>
    <property type="evidence" value="ECO:0007669"/>
    <property type="project" value="TreeGrafter"/>
</dbReference>
<dbReference type="InterPro" id="IPR014716">
    <property type="entry name" value="Fibrinogen_a/b/g_C_1"/>
</dbReference>
<accession>A0A3Q3K146</accession>
<dbReference type="InterPro" id="IPR002181">
    <property type="entry name" value="Fibrinogen_a/b/g_C_dom"/>
</dbReference>
<dbReference type="GO" id="GO:0042730">
    <property type="term" value="P:fibrinolysis"/>
    <property type="evidence" value="ECO:0007669"/>
    <property type="project" value="TreeGrafter"/>
</dbReference>
<dbReference type="GO" id="GO:0072377">
    <property type="term" value="P:blood coagulation, common pathway"/>
    <property type="evidence" value="ECO:0007669"/>
    <property type="project" value="TreeGrafter"/>
</dbReference>
<keyword evidence="6" id="KW-0325">Glycoprotein</keyword>
<evidence type="ECO:0000256" key="2">
    <source>
        <dbReference type="ARBA" id="ARBA00022525"/>
    </source>
</evidence>
<dbReference type="PROSITE" id="PS51406">
    <property type="entry name" value="FIBRINOGEN_C_2"/>
    <property type="match status" value="1"/>
</dbReference>
<dbReference type="GO" id="GO:0034116">
    <property type="term" value="P:positive regulation of heterotypic cell-cell adhesion"/>
    <property type="evidence" value="ECO:0007669"/>
    <property type="project" value="TreeGrafter"/>
</dbReference>
<evidence type="ECO:0000256" key="4">
    <source>
        <dbReference type="ARBA" id="ARBA00023054"/>
    </source>
</evidence>
<dbReference type="GO" id="GO:0005577">
    <property type="term" value="C:fibrinogen complex"/>
    <property type="evidence" value="ECO:0007669"/>
    <property type="project" value="TreeGrafter"/>
</dbReference>
<evidence type="ECO:0000256" key="6">
    <source>
        <dbReference type="ARBA" id="ARBA00023180"/>
    </source>
</evidence>
<keyword evidence="7" id="KW-0472">Membrane</keyword>
<evidence type="ECO:0000313" key="10">
    <source>
        <dbReference type="Proteomes" id="UP000261600"/>
    </source>
</evidence>
<evidence type="ECO:0000256" key="5">
    <source>
        <dbReference type="ARBA" id="ARBA00023157"/>
    </source>
</evidence>
<dbReference type="Pfam" id="PF00147">
    <property type="entry name" value="Fibrinogen_C"/>
    <property type="match status" value="2"/>
</dbReference>
<keyword evidence="4" id="KW-0175">Coiled coil</keyword>
<dbReference type="CDD" id="cd00087">
    <property type="entry name" value="FReD"/>
    <property type="match status" value="1"/>
</dbReference>
<dbReference type="InterPro" id="IPR037579">
    <property type="entry name" value="FIB_ANG-like"/>
</dbReference>
<dbReference type="AlphaFoldDB" id="A0A3Q3K146"/>
<keyword evidence="7" id="KW-1133">Transmembrane helix</keyword>